<dbReference type="PROSITE" id="PS00923">
    <property type="entry name" value="ASP_GLU_RACEMASE_1"/>
    <property type="match status" value="1"/>
</dbReference>
<feature type="binding site" evidence="7">
    <location>
        <begin position="203"/>
        <end position="204"/>
    </location>
    <ligand>
        <name>substrate</name>
    </ligand>
</feature>
<dbReference type="EMBL" id="RJVP01000007">
    <property type="protein sequence ID" value="ROH84496.1"/>
    <property type="molecule type" value="Genomic_DNA"/>
</dbReference>
<dbReference type="NCBIfam" id="TIGR00067">
    <property type="entry name" value="glut_race"/>
    <property type="match status" value="1"/>
</dbReference>
<dbReference type="GO" id="GO:0009252">
    <property type="term" value="P:peptidoglycan biosynthetic process"/>
    <property type="evidence" value="ECO:0007669"/>
    <property type="project" value="UniProtKB-UniRule"/>
</dbReference>
<organism evidence="8 9">
    <name type="scientific">Pseudomethylobacillus aquaticus</name>
    <dbReference type="NCBI Taxonomy" id="2676064"/>
    <lineage>
        <taxon>Bacteria</taxon>
        <taxon>Pseudomonadati</taxon>
        <taxon>Pseudomonadota</taxon>
        <taxon>Betaproteobacteria</taxon>
        <taxon>Nitrosomonadales</taxon>
        <taxon>Methylophilaceae</taxon>
        <taxon>Pseudomethylobacillus</taxon>
    </lineage>
</organism>
<evidence type="ECO:0000256" key="1">
    <source>
        <dbReference type="ARBA" id="ARBA00001602"/>
    </source>
</evidence>
<dbReference type="Pfam" id="PF01177">
    <property type="entry name" value="Asp_Glu_race"/>
    <property type="match status" value="1"/>
</dbReference>
<name>A0A3N0UVC7_9PROT</name>
<dbReference type="GO" id="GO:0008360">
    <property type="term" value="P:regulation of cell shape"/>
    <property type="evidence" value="ECO:0007669"/>
    <property type="project" value="UniProtKB-KW"/>
</dbReference>
<comment type="function">
    <text evidence="7">Provides the (R)-glutamate required for cell wall biosynthesis.</text>
</comment>
<dbReference type="PROSITE" id="PS00924">
    <property type="entry name" value="ASP_GLU_RACEMASE_2"/>
    <property type="match status" value="1"/>
</dbReference>
<dbReference type="AlphaFoldDB" id="A0A3N0UVC7"/>
<evidence type="ECO:0000256" key="7">
    <source>
        <dbReference type="HAMAP-Rule" id="MF_00258"/>
    </source>
</evidence>
<sequence>MQFATLGATGELPTVTDTVHSTAPIGVFDSGLGGLSVLQHIRSLLPHEDLIFVADCDQAPYGNKSADAIQQRAFALSRFLLEQGAKALVVACNTATAAAISSLRAHFELPIIGMEPAVKPAVAASRSGVVGVLATTGTLQSAQFAALLESYGQEVEVVTQACNGLVECIERGELDTAETRALLERYMRPLLNAGADTLVLGCTHYPFVRPLIESLGSPDIAIIDTGAAVARQLQRKLAEHALLNPSSLAGNNHFWLNRGTVASFAETSALIARLWSAPAIVLTLPEAYTHINR</sequence>
<dbReference type="InterPro" id="IPR004391">
    <property type="entry name" value="Glu_race"/>
</dbReference>
<keyword evidence="4 7" id="KW-0573">Peptidoglycan synthesis</keyword>
<feature type="binding site" evidence="7">
    <location>
        <begin position="29"/>
        <end position="30"/>
    </location>
    <ligand>
        <name>substrate</name>
    </ligand>
</feature>
<evidence type="ECO:0000313" key="9">
    <source>
        <dbReference type="Proteomes" id="UP000275137"/>
    </source>
</evidence>
<dbReference type="SUPFAM" id="SSF53681">
    <property type="entry name" value="Aspartate/glutamate racemase"/>
    <property type="match status" value="2"/>
</dbReference>
<evidence type="ECO:0000256" key="2">
    <source>
        <dbReference type="ARBA" id="ARBA00013090"/>
    </source>
</evidence>
<evidence type="ECO:0000256" key="6">
    <source>
        <dbReference type="ARBA" id="ARBA00023316"/>
    </source>
</evidence>
<comment type="pathway">
    <text evidence="7">Cell wall biogenesis; peptidoglycan biosynthesis.</text>
</comment>
<dbReference type="PANTHER" id="PTHR21198">
    <property type="entry name" value="GLUTAMATE RACEMASE"/>
    <property type="match status" value="1"/>
</dbReference>
<accession>A0A3N0UVC7</accession>
<dbReference type="RefSeq" id="WP_123238088.1">
    <property type="nucleotide sequence ID" value="NZ_RJVP01000007.1"/>
</dbReference>
<dbReference type="InterPro" id="IPR033134">
    <property type="entry name" value="Asp/Glu_racemase_AS_2"/>
</dbReference>
<comment type="catalytic activity">
    <reaction evidence="1 7">
        <text>L-glutamate = D-glutamate</text>
        <dbReference type="Rhea" id="RHEA:12813"/>
        <dbReference type="ChEBI" id="CHEBI:29985"/>
        <dbReference type="ChEBI" id="CHEBI:29986"/>
        <dbReference type="EC" id="5.1.1.3"/>
    </reaction>
</comment>
<dbReference type="InterPro" id="IPR001920">
    <property type="entry name" value="Asp/Glu_race"/>
</dbReference>
<protein>
    <recommendedName>
        <fullName evidence="2 7">Glutamate racemase</fullName>
        <ecNumber evidence="2 7">5.1.1.3</ecNumber>
    </recommendedName>
</protein>
<keyword evidence="6 7" id="KW-0961">Cell wall biogenesis/degradation</keyword>
<dbReference type="InterPro" id="IPR015942">
    <property type="entry name" value="Asp/Glu/hydantoin_racemase"/>
</dbReference>
<dbReference type="FunFam" id="3.40.50.1860:FF:000001">
    <property type="entry name" value="Glutamate racemase"/>
    <property type="match status" value="1"/>
</dbReference>
<dbReference type="EC" id="5.1.1.3" evidence="2 7"/>
<keyword evidence="3 7" id="KW-0133">Cell shape</keyword>
<dbReference type="GO" id="GO:0008881">
    <property type="term" value="F:glutamate racemase activity"/>
    <property type="evidence" value="ECO:0007669"/>
    <property type="project" value="UniProtKB-UniRule"/>
</dbReference>
<evidence type="ECO:0000256" key="4">
    <source>
        <dbReference type="ARBA" id="ARBA00022984"/>
    </source>
</evidence>
<reference evidence="8 9" key="1">
    <citation type="submission" date="2018-10" db="EMBL/GenBank/DDBJ databases">
        <authorList>
            <person name="Chen W.-M."/>
        </authorList>
    </citation>
    <scope>NUCLEOTIDE SEQUENCE [LARGE SCALE GENOMIC DNA]</scope>
    <source>
        <strain evidence="8 9">H-5</strain>
    </source>
</reference>
<proteinExistence type="inferred from homology"/>
<dbReference type="HAMAP" id="MF_00258">
    <property type="entry name" value="Glu_racemase"/>
    <property type="match status" value="1"/>
</dbReference>
<feature type="active site" description="Proton donor/acceptor" evidence="7">
    <location>
        <position position="202"/>
    </location>
</feature>
<evidence type="ECO:0000256" key="3">
    <source>
        <dbReference type="ARBA" id="ARBA00022960"/>
    </source>
</evidence>
<keyword evidence="5 7" id="KW-0413">Isomerase</keyword>
<dbReference type="PANTHER" id="PTHR21198:SF2">
    <property type="entry name" value="GLUTAMATE RACEMASE"/>
    <property type="match status" value="1"/>
</dbReference>
<feature type="binding site" evidence="7">
    <location>
        <begin position="93"/>
        <end position="94"/>
    </location>
    <ligand>
        <name>substrate</name>
    </ligand>
</feature>
<gene>
    <name evidence="7" type="primary">murI</name>
    <name evidence="8" type="ORF">ED236_11275</name>
</gene>
<keyword evidence="9" id="KW-1185">Reference proteome</keyword>
<feature type="binding site" evidence="7">
    <location>
        <begin position="61"/>
        <end position="62"/>
    </location>
    <ligand>
        <name>substrate</name>
    </ligand>
</feature>
<evidence type="ECO:0000313" key="8">
    <source>
        <dbReference type="EMBL" id="ROH84496.1"/>
    </source>
</evidence>
<dbReference type="Gene3D" id="3.40.50.1860">
    <property type="match status" value="2"/>
</dbReference>
<evidence type="ECO:0000256" key="5">
    <source>
        <dbReference type="ARBA" id="ARBA00023235"/>
    </source>
</evidence>
<dbReference type="GO" id="GO:0071555">
    <property type="term" value="P:cell wall organization"/>
    <property type="evidence" value="ECO:0007669"/>
    <property type="project" value="UniProtKB-KW"/>
</dbReference>
<dbReference type="InterPro" id="IPR018187">
    <property type="entry name" value="Asp/Glu_racemase_AS_1"/>
</dbReference>
<dbReference type="UniPathway" id="UPA00219"/>
<comment type="caution">
    <text evidence="8">The sequence shown here is derived from an EMBL/GenBank/DDBJ whole genome shotgun (WGS) entry which is preliminary data.</text>
</comment>
<dbReference type="Proteomes" id="UP000275137">
    <property type="component" value="Unassembled WGS sequence"/>
</dbReference>
<feature type="active site" description="Proton donor/acceptor" evidence="7">
    <location>
        <position position="92"/>
    </location>
</feature>
<comment type="similarity">
    <text evidence="7">Belongs to the aspartate/glutamate racemases family.</text>
</comment>